<dbReference type="KEGG" id="ehn:H9Q80_09260"/>
<accession>A0A7G9GTG7</accession>
<dbReference type="EMBL" id="CP060636">
    <property type="protein sequence ID" value="QNM14099.1"/>
    <property type="molecule type" value="Genomic_DNA"/>
</dbReference>
<evidence type="ECO:0000313" key="2">
    <source>
        <dbReference type="Proteomes" id="UP000515856"/>
    </source>
</evidence>
<organism evidence="1 2">
    <name type="scientific">[Eubacterium] hominis</name>
    <dbReference type="NCBI Taxonomy" id="2764325"/>
    <lineage>
        <taxon>Bacteria</taxon>
        <taxon>Bacillati</taxon>
        <taxon>Bacillota</taxon>
        <taxon>Erysipelotrichia</taxon>
        <taxon>Erysipelotrichales</taxon>
        <taxon>Erysipelotrichaceae</taxon>
        <taxon>Amedibacillus</taxon>
    </lineage>
</organism>
<keyword evidence="2" id="KW-1185">Reference proteome</keyword>
<gene>
    <name evidence="1" type="ORF">H9Q80_09260</name>
</gene>
<sequence>MNINEFIQEAKRSIILANILPKGEHKIYQNPLFIQYSLTTITHNIKVNIVFDQDEMVISDFFSNETYATIDYKELTYVKVSACERIYSIPHVQQLIVLHLKTKVLDMLIETKDTDYVLYLISAIHKKGIAIDDPYGIVQILLKTIKEEDGYYQYMNEHYREIAKKYDLDLPRISVYRKDAKG</sequence>
<evidence type="ECO:0000313" key="1">
    <source>
        <dbReference type="EMBL" id="QNM14099.1"/>
    </source>
</evidence>
<dbReference type="AlphaFoldDB" id="A0A7G9GTG7"/>
<protein>
    <submittedName>
        <fullName evidence="1">Uncharacterized protein</fullName>
    </submittedName>
</protein>
<name>A0A7G9GTG7_9FIRM</name>
<reference evidence="1 2" key="1">
    <citation type="submission" date="2020-08" db="EMBL/GenBank/DDBJ databases">
        <authorList>
            <person name="Liu C."/>
            <person name="Sun Q."/>
        </authorList>
    </citation>
    <scope>NUCLEOTIDE SEQUENCE [LARGE SCALE GENOMIC DNA]</scope>
    <source>
        <strain evidence="1 2">NSJ-61</strain>
    </source>
</reference>
<dbReference type="Proteomes" id="UP000515856">
    <property type="component" value="Chromosome"/>
</dbReference>
<dbReference type="RefSeq" id="WP_147322891.1">
    <property type="nucleotide sequence ID" value="NZ_CP060636.1"/>
</dbReference>
<proteinExistence type="predicted"/>